<evidence type="ECO:0000313" key="3">
    <source>
        <dbReference type="Proteomes" id="UP000054359"/>
    </source>
</evidence>
<feature type="compositionally biased region" description="Polar residues" evidence="1">
    <location>
        <begin position="1"/>
        <end position="39"/>
    </location>
</feature>
<feature type="region of interest" description="Disordered" evidence="1">
    <location>
        <begin position="1"/>
        <end position="62"/>
    </location>
</feature>
<proteinExistence type="predicted"/>
<name>A0A087SXC0_STEMI</name>
<reference evidence="2 3" key="1">
    <citation type="submission" date="2013-11" db="EMBL/GenBank/DDBJ databases">
        <title>Genome sequencing of Stegodyphus mimosarum.</title>
        <authorList>
            <person name="Bechsgaard J."/>
        </authorList>
    </citation>
    <scope>NUCLEOTIDE SEQUENCE [LARGE SCALE GENOMIC DNA]</scope>
</reference>
<protein>
    <submittedName>
        <fullName evidence="2">Uncharacterized protein</fullName>
    </submittedName>
</protein>
<evidence type="ECO:0000313" key="2">
    <source>
        <dbReference type="EMBL" id="KFM57509.1"/>
    </source>
</evidence>
<sequence length="93" mass="10539">MRLRNKTSASTVKSVARKSTGTRPFPSTSKEQSTSNTITENDKEYEMAKQPPGSCRGRSGNVCEETPELQKILKCHYRRRGRPRKVLEETPNV</sequence>
<gene>
    <name evidence="2" type="ORF">X975_07518</name>
</gene>
<evidence type="ECO:0000256" key="1">
    <source>
        <dbReference type="SAM" id="MobiDB-lite"/>
    </source>
</evidence>
<keyword evidence="3" id="KW-1185">Reference proteome</keyword>
<feature type="non-terminal residue" evidence="2">
    <location>
        <position position="93"/>
    </location>
</feature>
<dbReference type="Proteomes" id="UP000054359">
    <property type="component" value="Unassembled WGS sequence"/>
</dbReference>
<organism evidence="2 3">
    <name type="scientific">Stegodyphus mimosarum</name>
    <name type="common">African social velvet spider</name>
    <dbReference type="NCBI Taxonomy" id="407821"/>
    <lineage>
        <taxon>Eukaryota</taxon>
        <taxon>Metazoa</taxon>
        <taxon>Ecdysozoa</taxon>
        <taxon>Arthropoda</taxon>
        <taxon>Chelicerata</taxon>
        <taxon>Arachnida</taxon>
        <taxon>Araneae</taxon>
        <taxon>Araneomorphae</taxon>
        <taxon>Entelegynae</taxon>
        <taxon>Eresoidea</taxon>
        <taxon>Eresidae</taxon>
        <taxon>Stegodyphus</taxon>
    </lineage>
</organism>
<dbReference type="AlphaFoldDB" id="A0A087SXC0"/>
<accession>A0A087SXC0</accession>
<dbReference type="EMBL" id="KK112387">
    <property type="protein sequence ID" value="KFM57509.1"/>
    <property type="molecule type" value="Genomic_DNA"/>
</dbReference>